<protein>
    <submittedName>
        <fullName evidence="2">Uncharacterized protein</fullName>
    </submittedName>
</protein>
<proteinExistence type="predicted"/>
<dbReference type="AlphaFoldDB" id="E1YCJ5"/>
<gene>
    <name evidence="2" type="ORF">N47_G36130</name>
</gene>
<feature type="region of interest" description="Disordered" evidence="1">
    <location>
        <begin position="37"/>
        <end position="67"/>
    </location>
</feature>
<sequence>MEKKEIKIMNLKPKVVEMEGARGATGISTTAALRESGVKGKVPKPMAPPEAAWINKPAPENSDPLRH</sequence>
<evidence type="ECO:0000256" key="1">
    <source>
        <dbReference type="SAM" id="MobiDB-lite"/>
    </source>
</evidence>
<evidence type="ECO:0000313" key="2">
    <source>
        <dbReference type="EMBL" id="CBX28289.1"/>
    </source>
</evidence>
<accession>E1YCJ5</accession>
<dbReference type="EMBL" id="FR695868">
    <property type="protein sequence ID" value="CBX28289.1"/>
    <property type="molecule type" value="Genomic_DNA"/>
</dbReference>
<organism evidence="2">
    <name type="scientific">uncultured Desulfobacterium sp</name>
    <dbReference type="NCBI Taxonomy" id="201089"/>
    <lineage>
        <taxon>Bacteria</taxon>
        <taxon>Pseudomonadati</taxon>
        <taxon>Thermodesulfobacteriota</taxon>
        <taxon>Desulfobacteria</taxon>
        <taxon>Desulfobacterales</taxon>
        <taxon>Desulfobacteriaceae</taxon>
        <taxon>Desulfobacterium</taxon>
        <taxon>environmental samples</taxon>
    </lineage>
</organism>
<reference evidence="2" key="1">
    <citation type="journal article" date="2011" name="Environ. Microbiol.">
        <title>Genomic insights into the metabolic potential of the polycyclic aromatic hydrocarbon degrading sulfate-reducing Deltaproteobacterium N47.</title>
        <authorList>
            <person name="Bergmann F."/>
            <person name="Selesi D."/>
            <person name="Weinmaier T."/>
            <person name="Tischler P."/>
            <person name="Rattei T."/>
            <person name="Meckenstock R.U."/>
        </authorList>
    </citation>
    <scope>NUCLEOTIDE SEQUENCE</scope>
</reference>
<name>E1YCJ5_9BACT</name>